<accession>A0A7K3WEE2</accession>
<organism evidence="1 2">
    <name type="scientific">Goekera deserti</name>
    <dbReference type="NCBI Taxonomy" id="2497753"/>
    <lineage>
        <taxon>Bacteria</taxon>
        <taxon>Bacillati</taxon>
        <taxon>Actinomycetota</taxon>
        <taxon>Actinomycetes</taxon>
        <taxon>Geodermatophilales</taxon>
        <taxon>Geodermatophilaceae</taxon>
        <taxon>Goekera</taxon>
    </lineage>
</organism>
<dbReference type="RefSeq" id="WP_152729531.1">
    <property type="nucleotide sequence ID" value="NZ_JAABOZ010000003.1"/>
</dbReference>
<protein>
    <submittedName>
        <fullName evidence="1">Uncharacterized protein</fullName>
    </submittedName>
</protein>
<keyword evidence="2" id="KW-1185">Reference proteome</keyword>
<name>A0A7K3WEE2_9ACTN</name>
<proteinExistence type="predicted"/>
<evidence type="ECO:0000313" key="1">
    <source>
        <dbReference type="EMBL" id="NEL54865.1"/>
    </source>
</evidence>
<comment type="caution">
    <text evidence="1">The sequence shown here is derived from an EMBL/GenBank/DDBJ whole genome shotgun (WGS) entry which is preliminary data.</text>
</comment>
<gene>
    <name evidence="1" type="ORF">G1H19_12720</name>
</gene>
<evidence type="ECO:0000313" key="2">
    <source>
        <dbReference type="Proteomes" id="UP000470470"/>
    </source>
</evidence>
<dbReference type="EMBL" id="JAAGWK010000018">
    <property type="protein sequence ID" value="NEL54865.1"/>
    <property type="molecule type" value="Genomic_DNA"/>
</dbReference>
<dbReference type="AlphaFoldDB" id="A0A7K3WEE2"/>
<sequence>MGLRLQAGDVTVLLGPDAVRREVMDALDDGSARCASGHTGVPVHRLVTRACAGLAERMDAVETARTSGAALVLVDRVTDGLPAAARRAVLSAVRGVAGPGRAVLVDDSDPVAALSVADGALRADPAGRLVPEQIAAPDYLAS</sequence>
<reference evidence="1 2" key="1">
    <citation type="submission" date="2020-02" db="EMBL/GenBank/DDBJ databases">
        <title>The whole genome sequence of CPCC 205119.</title>
        <authorList>
            <person name="Jiang Z."/>
        </authorList>
    </citation>
    <scope>NUCLEOTIDE SEQUENCE [LARGE SCALE GENOMIC DNA]</scope>
    <source>
        <strain evidence="1 2">CPCC 205119</strain>
    </source>
</reference>
<dbReference type="Proteomes" id="UP000470470">
    <property type="component" value="Unassembled WGS sequence"/>
</dbReference>